<organism evidence="1 2">
    <name type="scientific">Lasiodiplodia mahajangana</name>
    <dbReference type="NCBI Taxonomy" id="1108764"/>
    <lineage>
        <taxon>Eukaryota</taxon>
        <taxon>Fungi</taxon>
        <taxon>Dikarya</taxon>
        <taxon>Ascomycota</taxon>
        <taxon>Pezizomycotina</taxon>
        <taxon>Dothideomycetes</taxon>
        <taxon>Dothideomycetes incertae sedis</taxon>
        <taxon>Botryosphaeriales</taxon>
        <taxon>Botryosphaeriaceae</taxon>
        <taxon>Lasiodiplodia</taxon>
    </lineage>
</organism>
<dbReference type="Proteomes" id="UP001153332">
    <property type="component" value="Unassembled WGS sequence"/>
</dbReference>
<keyword evidence="2" id="KW-1185">Reference proteome</keyword>
<name>A0ACC2K177_9PEZI</name>
<reference evidence="1" key="1">
    <citation type="submission" date="2022-12" db="EMBL/GenBank/DDBJ databases">
        <title>Genome Sequence of Lasiodiplodia mahajangana.</title>
        <authorList>
            <person name="Buettner E."/>
        </authorList>
    </citation>
    <scope>NUCLEOTIDE SEQUENCE</scope>
    <source>
        <strain evidence="1">VT137</strain>
    </source>
</reference>
<dbReference type="EMBL" id="JAPUUL010000022">
    <property type="protein sequence ID" value="KAJ8133322.1"/>
    <property type="molecule type" value="Genomic_DNA"/>
</dbReference>
<gene>
    <name evidence="1" type="ORF">O1611_g290</name>
</gene>
<evidence type="ECO:0000313" key="1">
    <source>
        <dbReference type="EMBL" id="KAJ8133322.1"/>
    </source>
</evidence>
<accession>A0ACC2K177</accession>
<comment type="caution">
    <text evidence="1">The sequence shown here is derived from an EMBL/GenBank/DDBJ whole genome shotgun (WGS) entry which is preliminary data.</text>
</comment>
<proteinExistence type="predicted"/>
<sequence length="713" mass="80537">MSLPARTQGRVPGPQFDYAGQLKDFSLWDDNKENLKRLYLEEDRTVKDVKERMEEEHGFPTFKQVADIMPGAPNIPITPELAVTNFSGPMALSSSLGGSLDFAWLSQACYYLSNNLDEESRFTLLLLRWIGHSADIRLLERFFLIRSTTIMAVWDLLYNSSISLKQHKAYVILVNIGLSIKNGEWVARRPCLIDAAKMQATDTVKRLLEFGKTSYPPITCDQVGDILEYNQHSYNMEYITVCPLTVASVNCDLETMRVLLKYHANANLTDDQKKRNMLAPICGPLKSLSRPDNPPRLDSALDCIKVLLEAGASVDIDWPGDQTRHGFPFCLTDYIWLYFRETEQLVDMISRKSMRTQSHVTVAGIFLSASNGLVSLQQYLAGRKYPDGDDRADLLQVALSEGATHGLIRGVTSLLDLGVDPNFDYLRGWHLPDHHNFLSWNPARRAAQVGCSDIVMLLKKRNARIQPYHIIRDYFYFHGYFGNMKPVRDDIGPMKTALSLAEIFRDEIKSAGPSLIFASLRSACRQNLEICVTLCENIWSWGAPLHIEYAGRDALHYAISRGCCFGMVQYLVDRGYGVHSELVAYHPIKAEEMRLPACSRVSMLGDALIGLSEDKLEIVDFLIKRHANTENVHEHFTLLESTLLYGRIGHWTEQTVSCSLKIFNKLFSAGASVHRSPHRVFPLPYGSILSGLIESNADDLLIHRVIDAIKDIR</sequence>
<evidence type="ECO:0000313" key="2">
    <source>
        <dbReference type="Proteomes" id="UP001153332"/>
    </source>
</evidence>
<protein>
    <submittedName>
        <fullName evidence="1">Uncharacterized protein</fullName>
    </submittedName>
</protein>